<dbReference type="RefSeq" id="WP_006896167.1">
    <property type="nucleotide sequence ID" value="NZ_BANU01000012.1"/>
</dbReference>
<evidence type="ECO:0000313" key="10">
    <source>
        <dbReference type="EMBL" id="GAC60771.1"/>
    </source>
</evidence>
<evidence type="ECO:0000256" key="3">
    <source>
        <dbReference type="ARBA" id="ARBA00022694"/>
    </source>
</evidence>
<evidence type="ECO:0000256" key="7">
    <source>
        <dbReference type="HAMAP-Rule" id="MF_01161"/>
    </source>
</evidence>
<evidence type="ECO:0000259" key="8">
    <source>
        <dbReference type="Pfam" id="PF01171"/>
    </source>
</evidence>
<accession>L7LJ56</accession>
<dbReference type="InterPro" id="IPR011063">
    <property type="entry name" value="TilS/TtcA_N"/>
</dbReference>
<evidence type="ECO:0000256" key="2">
    <source>
        <dbReference type="ARBA" id="ARBA00022598"/>
    </source>
</evidence>
<dbReference type="InterPro" id="IPR012795">
    <property type="entry name" value="tRNA_Ile_lys_synt_N"/>
</dbReference>
<dbReference type="PANTHER" id="PTHR43033">
    <property type="entry name" value="TRNA(ILE)-LYSIDINE SYNTHASE-RELATED"/>
    <property type="match status" value="1"/>
</dbReference>
<dbReference type="HAMAP" id="MF_01161">
    <property type="entry name" value="tRNA_Ile_lys_synt"/>
    <property type="match status" value="1"/>
</dbReference>
<dbReference type="AlphaFoldDB" id="L7LJ56"/>
<dbReference type="InterPro" id="IPR012094">
    <property type="entry name" value="tRNA_Ile_lys_synt"/>
</dbReference>
<dbReference type="NCBIfam" id="TIGR02432">
    <property type="entry name" value="lysidine_TilS_N"/>
    <property type="match status" value="1"/>
</dbReference>
<keyword evidence="1 7" id="KW-0963">Cytoplasm</keyword>
<feature type="binding site" evidence="7">
    <location>
        <begin position="31"/>
        <end position="36"/>
    </location>
    <ligand>
        <name>ATP</name>
        <dbReference type="ChEBI" id="CHEBI:30616"/>
    </ligand>
</feature>
<dbReference type="InterPro" id="IPR014729">
    <property type="entry name" value="Rossmann-like_a/b/a_fold"/>
</dbReference>
<comment type="catalytic activity">
    <reaction evidence="6 7">
        <text>cytidine(34) in tRNA(Ile2) + L-lysine + ATP = lysidine(34) in tRNA(Ile2) + AMP + diphosphate + H(+)</text>
        <dbReference type="Rhea" id="RHEA:43744"/>
        <dbReference type="Rhea" id="RHEA-COMP:10625"/>
        <dbReference type="Rhea" id="RHEA-COMP:10670"/>
        <dbReference type="ChEBI" id="CHEBI:15378"/>
        <dbReference type="ChEBI" id="CHEBI:30616"/>
        <dbReference type="ChEBI" id="CHEBI:32551"/>
        <dbReference type="ChEBI" id="CHEBI:33019"/>
        <dbReference type="ChEBI" id="CHEBI:82748"/>
        <dbReference type="ChEBI" id="CHEBI:83665"/>
        <dbReference type="ChEBI" id="CHEBI:456215"/>
        <dbReference type="EC" id="6.3.4.19"/>
    </reaction>
</comment>
<feature type="domain" description="tRNA(Ile)-lysidine/2-thiocytidine synthase N-terminal" evidence="8">
    <location>
        <begin position="26"/>
        <end position="193"/>
    </location>
</feature>
<dbReference type="GO" id="GO:0032267">
    <property type="term" value="F:tRNA(Ile)-lysidine synthase activity"/>
    <property type="evidence" value="ECO:0007669"/>
    <property type="project" value="UniProtKB-EC"/>
</dbReference>
<dbReference type="SUPFAM" id="SSF52402">
    <property type="entry name" value="Adenine nucleotide alpha hydrolases-like"/>
    <property type="match status" value="1"/>
</dbReference>
<dbReference type="Pfam" id="PF09179">
    <property type="entry name" value="TilS"/>
    <property type="match status" value="1"/>
</dbReference>
<dbReference type="Proteomes" id="UP000035083">
    <property type="component" value="Unassembled WGS sequence"/>
</dbReference>
<comment type="caution">
    <text evidence="10">The sequence shown here is derived from an EMBL/GenBank/DDBJ whole genome shotgun (WGS) entry which is preliminary data.</text>
</comment>
<dbReference type="EC" id="6.3.4.19" evidence="7"/>
<comment type="subcellular location">
    <subcellularLocation>
        <location evidence="7">Cytoplasm</location>
    </subcellularLocation>
</comment>
<evidence type="ECO:0000259" key="9">
    <source>
        <dbReference type="Pfam" id="PF09179"/>
    </source>
</evidence>
<evidence type="ECO:0000256" key="4">
    <source>
        <dbReference type="ARBA" id="ARBA00022741"/>
    </source>
</evidence>
<evidence type="ECO:0000256" key="5">
    <source>
        <dbReference type="ARBA" id="ARBA00022840"/>
    </source>
</evidence>
<keyword evidence="4 7" id="KW-0547">Nucleotide-binding</keyword>
<evidence type="ECO:0000256" key="6">
    <source>
        <dbReference type="ARBA" id="ARBA00048539"/>
    </source>
</evidence>
<proteinExistence type="inferred from homology"/>
<dbReference type="GO" id="GO:0006400">
    <property type="term" value="P:tRNA modification"/>
    <property type="evidence" value="ECO:0007669"/>
    <property type="project" value="UniProtKB-UniRule"/>
</dbReference>
<keyword evidence="3 7" id="KW-0819">tRNA processing</keyword>
<comment type="domain">
    <text evidence="7">The N-terminal region contains the highly conserved SGGXDS motif, predicted to be a P-loop motif involved in ATP binding.</text>
</comment>
<feature type="domain" description="tRNA(Ile)-lysidine synthase substrate-binding" evidence="9">
    <location>
        <begin position="241"/>
        <end position="307"/>
    </location>
</feature>
<dbReference type="SUPFAM" id="SSF82829">
    <property type="entry name" value="MesJ substrate recognition domain-like"/>
    <property type="match status" value="1"/>
</dbReference>
<dbReference type="Gene3D" id="3.40.50.620">
    <property type="entry name" value="HUPs"/>
    <property type="match status" value="1"/>
</dbReference>
<dbReference type="CDD" id="cd01992">
    <property type="entry name" value="TilS_N"/>
    <property type="match status" value="1"/>
</dbReference>
<dbReference type="PANTHER" id="PTHR43033:SF1">
    <property type="entry name" value="TRNA(ILE)-LYSIDINE SYNTHASE-RELATED"/>
    <property type="match status" value="1"/>
</dbReference>
<keyword evidence="11" id="KW-1185">Reference proteome</keyword>
<dbReference type="GO" id="GO:0005524">
    <property type="term" value="F:ATP binding"/>
    <property type="evidence" value="ECO:0007669"/>
    <property type="project" value="UniProtKB-UniRule"/>
</dbReference>
<keyword evidence="5 7" id="KW-0067">ATP-binding</keyword>
<gene>
    <name evidence="7 10" type="primary">tilS</name>
    <name evidence="10" type="ORF">GSI01S_12_00040</name>
</gene>
<dbReference type="eggNOG" id="COG0037">
    <property type="taxonomic scope" value="Bacteria"/>
</dbReference>
<comment type="similarity">
    <text evidence="7">Belongs to the tRNA(Ile)-lysidine synthase family.</text>
</comment>
<dbReference type="Gene3D" id="1.20.59.20">
    <property type="match status" value="1"/>
</dbReference>
<dbReference type="GO" id="GO:0005737">
    <property type="term" value="C:cytoplasm"/>
    <property type="evidence" value="ECO:0007669"/>
    <property type="project" value="UniProtKB-SubCell"/>
</dbReference>
<keyword evidence="2 7" id="KW-0436">Ligase</keyword>
<protein>
    <recommendedName>
        <fullName evidence="7">tRNA(Ile)-lysidine synthase</fullName>
        <ecNumber evidence="7">6.3.4.19</ecNumber>
    </recommendedName>
    <alternativeName>
        <fullName evidence="7">tRNA(Ile)-2-lysyl-cytidine synthase</fullName>
    </alternativeName>
    <alternativeName>
        <fullName evidence="7">tRNA(Ile)-lysidine synthetase</fullName>
    </alternativeName>
</protein>
<name>L7LJ56_9ACTN</name>
<reference evidence="10 11" key="1">
    <citation type="submission" date="2012-12" db="EMBL/GenBank/DDBJ databases">
        <title>Whole genome shotgun sequence of Gordonia sihwensis NBRC 108236.</title>
        <authorList>
            <person name="Yoshida I."/>
            <person name="Hosoyama A."/>
            <person name="Tsuchikane K."/>
            <person name="Ando Y."/>
            <person name="Baba S."/>
            <person name="Ohji S."/>
            <person name="Hamada M."/>
            <person name="Tamura T."/>
            <person name="Yamazoe A."/>
            <person name="Yamazaki S."/>
            <person name="Fujita N."/>
        </authorList>
    </citation>
    <scope>NUCLEOTIDE SEQUENCE [LARGE SCALE GENOMIC DNA]</scope>
    <source>
        <strain evidence="10 11">NBRC 108236</strain>
    </source>
</reference>
<comment type="function">
    <text evidence="7">Ligates lysine onto the cytidine present at position 34 of the AUA codon-specific tRNA(Ile) that contains the anticodon CAU, in an ATP-dependent manner. Cytidine is converted to lysidine, thus changing the amino acid specificity of the tRNA from methionine to isoleucine.</text>
</comment>
<evidence type="ECO:0000256" key="1">
    <source>
        <dbReference type="ARBA" id="ARBA00022490"/>
    </source>
</evidence>
<dbReference type="Pfam" id="PF01171">
    <property type="entry name" value="ATP_bind_3"/>
    <property type="match status" value="1"/>
</dbReference>
<dbReference type="InterPro" id="IPR015262">
    <property type="entry name" value="tRNA_Ile_lys_synt_subst-bd"/>
</dbReference>
<evidence type="ECO:0000313" key="11">
    <source>
        <dbReference type="Proteomes" id="UP000035083"/>
    </source>
</evidence>
<sequence length="317" mass="33869">MTRRAQQTLIGAVRGFADRHLDDDAVCVALSGGADSLALTAAAIRAGLTVHAVVIDHRLQTGSAAVAARAAETARELGASAEVREVTVEGAGGLEAAARRARYAALGEARDSRPVLLGHTLDDQAETVLLGLARGSGARSIAGMREWSAPWGRPLLGVRRADTREACAGWRLPIWDDPHNDDPRFTRVRIRKEVLPLLDEVIGGGAAESLARTASQLQDDADALDPPATELLEECAYGRALDVQPLRSAPAALRTRVLRGWLRSVGANDPVYRVVRAVDALITDWHGQGPVAVGGDERARLVVTRRAQELTVKRVPR</sequence>
<organism evidence="10 11">
    <name type="scientific">Gordonia sihwensis NBRC 108236</name>
    <dbReference type="NCBI Taxonomy" id="1223544"/>
    <lineage>
        <taxon>Bacteria</taxon>
        <taxon>Bacillati</taxon>
        <taxon>Actinomycetota</taxon>
        <taxon>Actinomycetes</taxon>
        <taxon>Mycobacteriales</taxon>
        <taxon>Gordoniaceae</taxon>
        <taxon>Gordonia</taxon>
    </lineage>
</organism>
<dbReference type="EMBL" id="BANU01000012">
    <property type="protein sequence ID" value="GAC60771.1"/>
    <property type="molecule type" value="Genomic_DNA"/>
</dbReference>